<dbReference type="PANTHER" id="PTHR34582">
    <property type="entry name" value="UPF0702 TRANSMEMBRANE PROTEIN YCAP"/>
    <property type="match status" value="1"/>
</dbReference>
<evidence type="ECO:0000256" key="2">
    <source>
        <dbReference type="ARBA" id="ARBA00006448"/>
    </source>
</evidence>
<evidence type="ECO:0000256" key="1">
    <source>
        <dbReference type="ARBA" id="ARBA00004651"/>
    </source>
</evidence>
<evidence type="ECO:0000256" key="6">
    <source>
        <dbReference type="ARBA" id="ARBA00023136"/>
    </source>
</evidence>
<comment type="subcellular location">
    <subcellularLocation>
        <location evidence="1">Cell membrane</location>
        <topology evidence="1">Multi-pass membrane protein</topology>
    </subcellularLocation>
</comment>
<comment type="similarity">
    <text evidence="2">Belongs to the UPF0702 family.</text>
</comment>
<name>A0ABT9H9S4_9SPHN</name>
<protein>
    <submittedName>
        <fullName evidence="10">DUF421 domain-containing protein</fullName>
    </submittedName>
</protein>
<feature type="domain" description="YetF C-terminal" evidence="8">
    <location>
        <begin position="93"/>
        <end position="164"/>
    </location>
</feature>
<dbReference type="RefSeq" id="WP_305929696.1">
    <property type="nucleotide sequence ID" value="NZ_JAVAIL010000002.1"/>
</dbReference>
<keyword evidence="5 7" id="KW-1133">Transmembrane helix</keyword>
<evidence type="ECO:0000256" key="7">
    <source>
        <dbReference type="SAM" id="Phobius"/>
    </source>
</evidence>
<gene>
    <name evidence="10" type="ORF">Q9K01_08075</name>
</gene>
<comment type="caution">
    <text evidence="10">The sequence shown here is derived from an EMBL/GenBank/DDBJ whole genome shotgun (WGS) entry which is preliminary data.</text>
</comment>
<evidence type="ECO:0000256" key="3">
    <source>
        <dbReference type="ARBA" id="ARBA00022475"/>
    </source>
</evidence>
<feature type="domain" description="YetF-like N-terminal transmembrane" evidence="9">
    <location>
        <begin position="22"/>
        <end position="87"/>
    </location>
</feature>
<keyword evidence="3" id="KW-1003">Cell membrane</keyword>
<dbReference type="InterPro" id="IPR048454">
    <property type="entry name" value="YetF_N"/>
</dbReference>
<feature type="transmembrane region" description="Helical" evidence="7">
    <location>
        <begin position="68"/>
        <end position="87"/>
    </location>
</feature>
<evidence type="ECO:0000313" key="11">
    <source>
        <dbReference type="Proteomes" id="UP001235664"/>
    </source>
</evidence>
<sequence>MADPVFLFGGWEPLARILVVGTLGYLAIVAILKVSGARTLSQMNSFDFVITIAIGATFGRALTARHVALVELLTAITLLVLLQYVVARLQLRIPRLRRLITAQPVLLFLDGACKNDAMRETGVARADLESAARESGQPSLDGVMAVVLESNGKLGIIPRDKAQTKLLAGLQTSGEGREGVANRTRD</sequence>
<evidence type="ECO:0000259" key="8">
    <source>
        <dbReference type="Pfam" id="PF04239"/>
    </source>
</evidence>
<accession>A0ABT9H9S4</accession>
<dbReference type="Proteomes" id="UP001235664">
    <property type="component" value="Unassembled WGS sequence"/>
</dbReference>
<dbReference type="InterPro" id="IPR023090">
    <property type="entry name" value="UPF0702_alpha/beta_dom_sf"/>
</dbReference>
<dbReference type="InterPro" id="IPR007353">
    <property type="entry name" value="DUF421"/>
</dbReference>
<keyword evidence="4 7" id="KW-0812">Transmembrane</keyword>
<proteinExistence type="inferred from homology"/>
<keyword evidence="11" id="KW-1185">Reference proteome</keyword>
<feature type="transmembrane region" description="Helical" evidence="7">
    <location>
        <begin position="14"/>
        <end position="32"/>
    </location>
</feature>
<evidence type="ECO:0000256" key="4">
    <source>
        <dbReference type="ARBA" id="ARBA00022692"/>
    </source>
</evidence>
<evidence type="ECO:0000256" key="5">
    <source>
        <dbReference type="ARBA" id="ARBA00022989"/>
    </source>
</evidence>
<feature type="transmembrane region" description="Helical" evidence="7">
    <location>
        <begin position="44"/>
        <end position="62"/>
    </location>
</feature>
<dbReference type="Pfam" id="PF04239">
    <property type="entry name" value="DUF421"/>
    <property type="match status" value="1"/>
</dbReference>
<dbReference type="Gene3D" id="3.30.240.20">
    <property type="entry name" value="bsu07140 like domains"/>
    <property type="match status" value="1"/>
</dbReference>
<dbReference type="EMBL" id="JAVAIL010000002">
    <property type="protein sequence ID" value="MDP4539575.1"/>
    <property type="molecule type" value="Genomic_DNA"/>
</dbReference>
<evidence type="ECO:0000313" key="10">
    <source>
        <dbReference type="EMBL" id="MDP4539575.1"/>
    </source>
</evidence>
<organism evidence="10 11">
    <name type="scientific">Qipengyuania benthica</name>
    <dbReference type="NCBI Taxonomy" id="3067651"/>
    <lineage>
        <taxon>Bacteria</taxon>
        <taxon>Pseudomonadati</taxon>
        <taxon>Pseudomonadota</taxon>
        <taxon>Alphaproteobacteria</taxon>
        <taxon>Sphingomonadales</taxon>
        <taxon>Erythrobacteraceae</taxon>
        <taxon>Qipengyuania</taxon>
    </lineage>
</organism>
<keyword evidence="6 7" id="KW-0472">Membrane</keyword>
<evidence type="ECO:0000259" key="9">
    <source>
        <dbReference type="Pfam" id="PF20730"/>
    </source>
</evidence>
<dbReference type="PANTHER" id="PTHR34582:SF6">
    <property type="entry name" value="UPF0702 TRANSMEMBRANE PROTEIN YCAP"/>
    <property type="match status" value="1"/>
</dbReference>
<reference evidence="10 11" key="1">
    <citation type="submission" date="2023-08" db="EMBL/GenBank/DDBJ databases">
        <title>genomic of DY56.</title>
        <authorList>
            <person name="Wang Y."/>
        </authorList>
    </citation>
    <scope>NUCLEOTIDE SEQUENCE [LARGE SCALE GENOMIC DNA]</scope>
    <source>
        <strain evidence="10 11">DY56-A-20</strain>
    </source>
</reference>
<dbReference type="Pfam" id="PF20730">
    <property type="entry name" value="YetF_N"/>
    <property type="match status" value="1"/>
</dbReference>